<dbReference type="InterPro" id="IPR054058">
    <property type="entry name" value="HTH_67"/>
</dbReference>
<dbReference type="KEGG" id="nfr:ERS450000_01056"/>
<reference evidence="2" key="1">
    <citation type="submission" date="2015-03" db="EMBL/GenBank/DDBJ databases">
        <authorList>
            <consortium name="Pathogen Informatics"/>
        </authorList>
    </citation>
    <scope>NUCLEOTIDE SEQUENCE [LARGE SCALE GENOMIC DNA]</scope>
    <source>
        <strain evidence="2">NCTC11134</strain>
    </source>
</reference>
<evidence type="ECO:0000313" key="1">
    <source>
        <dbReference type="EMBL" id="CRY74921.1"/>
    </source>
</evidence>
<dbReference type="Pfam" id="PF21863">
    <property type="entry name" value="HTH_67"/>
    <property type="match status" value="1"/>
</dbReference>
<dbReference type="RefSeq" id="WP_082668585.1">
    <property type="nucleotide sequence ID" value="NZ_CP031418.1"/>
</dbReference>
<accession>A0A0H5NXV6</accession>
<gene>
    <name evidence="1" type="ORF">ERS450000_01056</name>
</gene>
<evidence type="ECO:0000313" key="2">
    <source>
        <dbReference type="Proteomes" id="UP000057820"/>
    </source>
</evidence>
<dbReference type="AlphaFoldDB" id="A0A0H5NXV6"/>
<dbReference type="NCBIfam" id="NF047719">
    <property type="entry name" value="SCO6745_fam_HTH"/>
    <property type="match status" value="1"/>
</dbReference>
<protein>
    <recommendedName>
        <fullName evidence="3">SalK</fullName>
    </recommendedName>
</protein>
<dbReference type="EMBL" id="LN868938">
    <property type="protein sequence ID" value="CRY74921.1"/>
    <property type="molecule type" value="Genomic_DNA"/>
</dbReference>
<evidence type="ECO:0008006" key="3">
    <source>
        <dbReference type="Google" id="ProtNLM"/>
    </source>
</evidence>
<organism evidence="1 2">
    <name type="scientific">Nocardia farcinica</name>
    <dbReference type="NCBI Taxonomy" id="37329"/>
    <lineage>
        <taxon>Bacteria</taxon>
        <taxon>Bacillati</taxon>
        <taxon>Actinomycetota</taxon>
        <taxon>Actinomycetes</taxon>
        <taxon>Mycobacteriales</taxon>
        <taxon>Nocardiaceae</taxon>
        <taxon>Nocardia</taxon>
    </lineage>
</organism>
<sequence>MAQPVATLARRLWEAIEPLHAVAYFSPHHRRVSVELGMSGYWMGYFAGRAAPLGALTAAPVTAMFFSFPERRVAHALPAAWDHADPGTVLAARIETARTALAEHLGEVPTADIDTLARRLEAAVDGCDYGGRPLAAGWARAPRPDDPLGRLWLAATVLREHRGDGHVLACVHAGVSGIDAVVAHAATGSVSRELMQRNRGWRDAEWDAALRRLRARGLVDVTGRLTKAGGALRRGVEDHTDVLAADPVTILGPTGIEDILARAAPLSRRLFDRGAIPLPNPIGVPRP</sequence>
<dbReference type="Proteomes" id="UP000057820">
    <property type="component" value="Chromosome 1"/>
</dbReference>
<name>A0A0H5NXV6_NOCFR</name>
<proteinExistence type="predicted"/>